<evidence type="ECO:0000256" key="1">
    <source>
        <dbReference type="SAM" id="Phobius"/>
    </source>
</evidence>
<gene>
    <name evidence="2" type="ORF">ACFSJH_14565</name>
</gene>
<evidence type="ECO:0000313" key="2">
    <source>
        <dbReference type="EMBL" id="MFD2116949.1"/>
    </source>
</evidence>
<feature type="transmembrane region" description="Helical" evidence="1">
    <location>
        <begin position="53"/>
        <end position="71"/>
    </location>
</feature>
<proteinExistence type="predicted"/>
<dbReference type="RefSeq" id="WP_377773633.1">
    <property type="nucleotide sequence ID" value="NZ_JBHUHO010000033.1"/>
</dbReference>
<keyword evidence="3" id="KW-1185">Reference proteome</keyword>
<dbReference type="Pfam" id="PF20040">
    <property type="entry name" value="DUF6442"/>
    <property type="match status" value="1"/>
</dbReference>
<organism evidence="2 3">
    <name type="scientific">Paenibacillus yanchengensis</name>
    <dbReference type="NCBI Taxonomy" id="2035833"/>
    <lineage>
        <taxon>Bacteria</taxon>
        <taxon>Bacillati</taxon>
        <taxon>Bacillota</taxon>
        <taxon>Bacilli</taxon>
        <taxon>Bacillales</taxon>
        <taxon>Paenibacillaceae</taxon>
        <taxon>Paenibacillus</taxon>
    </lineage>
</organism>
<keyword evidence="1" id="KW-0472">Membrane</keyword>
<name>A0ABW4YMQ6_9BACL</name>
<reference evidence="3" key="1">
    <citation type="journal article" date="2019" name="Int. J. Syst. Evol. Microbiol.">
        <title>The Global Catalogue of Microorganisms (GCM) 10K type strain sequencing project: providing services to taxonomists for standard genome sequencing and annotation.</title>
        <authorList>
            <consortium name="The Broad Institute Genomics Platform"/>
            <consortium name="The Broad Institute Genome Sequencing Center for Infectious Disease"/>
            <person name="Wu L."/>
            <person name="Ma J."/>
        </authorList>
    </citation>
    <scope>NUCLEOTIDE SEQUENCE [LARGE SCALE GENOMIC DNA]</scope>
    <source>
        <strain evidence="3">GH52</strain>
    </source>
</reference>
<feature type="transmembrane region" description="Helical" evidence="1">
    <location>
        <begin position="30"/>
        <end position="47"/>
    </location>
</feature>
<protein>
    <submittedName>
        <fullName evidence="2">DUF6442 family protein</fullName>
    </submittedName>
</protein>
<keyword evidence="1" id="KW-0812">Transmembrane</keyword>
<keyword evidence="1" id="KW-1133">Transmembrane helix</keyword>
<accession>A0ABW4YMQ6</accession>
<comment type="caution">
    <text evidence="2">The sequence shown here is derived from an EMBL/GenBank/DDBJ whole genome shotgun (WGS) entry which is preliminary data.</text>
</comment>
<dbReference type="Proteomes" id="UP001597362">
    <property type="component" value="Unassembled WGS sequence"/>
</dbReference>
<dbReference type="EMBL" id="JBHUHO010000033">
    <property type="protein sequence ID" value="MFD2116949.1"/>
    <property type="molecule type" value="Genomic_DNA"/>
</dbReference>
<sequence length="102" mass="11902">MQKDELLEKYRSEKQDEGRDHLNHVSDSKGFSVMMVLAVLFMIYQIYKDVPFGDVPALLFSFLAVGGFHRYKKTREKDILIFSLFSSVVCIGFIIWYVIQTI</sequence>
<evidence type="ECO:0000313" key="3">
    <source>
        <dbReference type="Proteomes" id="UP001597362"/>
    </source>
</evidence>
<feature type="transmembrane region" description="Helical" evidence="1">
    <location>
        <begin position="78"/>
        <end position="99"/>
    </location>
</feature>
<dbReference type="InterPro" id="IPR045620">
    <property type="entry name" value="DUF6442"/>
</dbReference>